<dbReference type="Gene3D" id="3.30.360.10">
    <property type="entry name" value="Dihydrodipicolinate Reductase, domain 2"/>
    <property type="match status" value="1"/>
</dbReference>
<dbReference type="SUPFAM" id="SSF51735">
    <property type="entry name" value="NAD(P)-binding Rossmann-fold domains"/>
    <property type="match status" value="1"/>
</dbReference>
<feature type="domain" description="Gfo/Idh/MocA-like oxidoreductase N-terminal" evidence="1">
    <location>
        <begin position="1"/>
        <end position="116"/>
    </location>
</feature>
<comment type="caution">
    <text evidence="3">The sequence shown here is derived from an EMBL/GenBank/DDBJ whole genome shotgun (WGS) entry which is preliminary data.</text>
</comment>
<evidence type="ECO:0000259" key="2">
    <source>
        <dbReference type="Pfam" id="PF22725"/>
    </source>
</evidence>
<dbReference type="Gene3D" id="3.40.50.720">
    <property type="entry name" value="NAD(P)-binding Rossmann-like Domain"/>
    <property type="match status" value="1"/>
</dbReference>
<sequence length="333" mass="36275">MRYGVIGCGRIHRNHAQAALAVEGVELVGVSDVDEERAATSGREWNVPFYTDYREMLAAGVDAVGICLPHHLHEEVCVAAAQAGVHVFCEKPLATSVEECDRMIQACDHHGVKLAVVFQHRFNDNAQALRRLLDSGRLGRPVLGTALFQYYKNPEDTSYFAGSGWRGTWEREGGGVLNTHAVHALDLLCWFLGEVKETQGLIATLTHSTEVEDTAGGVLRFESGALATIAASMSVGLKFESRITISGTKGVAVLTDSRRLDVEYLNGGRETHVYDEPLDDPSFQTNLAYGRGHLAQLADFADAIAHDRVPVSDGRSARHVLSVVKSFYASARN</sequence>
<dbReference type="InterPro" id="IPR000683">
    <property type="entry name" value="Gfo/Idh/MocA-like_OxRdtase_N"/>
</dbReference>
<feature type="domain" description="GFO/IDH/MocA-like oxidoreductase" evidence="2">
    <location>
        <begin position="127"/>
        <end position="252"/>
    </location>
</feature>
<dbReference type="InterPro" id="IPR052515">
    <property type="entry name" value="Gfo/Idh/MocA_Oxidoreductase"/>
</dbReference>
<dbReference type="PANTHER" id="PTHR43249:SF1">
    <property type="entry name" value="D-GLUCOSIDE 3-DEHYDROGENASE"/>
    <property type="match status" value="1"/>
</dbReference>
<dbReference type="Proteomes" id="UP000655287">
    <property type="component" value="Unassembled WGS sequence"/>
</dbReference>
<dbReference type="AlphaFoldDB" id="A0A919V3L1"/>
<reference evidence="3" key="1">
    <citation type="submission" date="2021-01" db="EMBL/GenBank/DDBJ databases">
        <title>Whole genome shotgun sequence of Sphaerisporangium rufum NBRC 109079.</title>
        <authorList>
            <person name="Komaki H."/>
            <person name="Tamura T."/>
        </authorList>
    </citation>
    <scope>NUCLEOTIDE SEQUENCE</scope>
    <source>
        <strain evidence="3">NBRC 109079</strain>
    </source>
</reference>
<evidence type="ECO:0000313" key="4">
    <source>
        <dbReference type="Proteomes" id="UP000655287"/>
    </source>
</evidence>
<dbReference type="InterPro" id="IPR055170">
    <property type="entry name" value="GFO_IDH_MocA-like_dom"/>
</dbReference>
<dbReference type="SUPFAM" id="SSF55347">
    <property type="entry name" value="Glyceraldehyde-3-phosphate dehydrogenase-like, C-terminal domain"/>
    <property type="match status" value="1"/>
</dbReference>
<evidence type="ECO:0000259" key="1">
    <source>
        <dbReference type="Pfam" id="PF01408"/>
    </source>
</evidence>
<dbReference type="Pfam" id="PF22725">
    <property type="entry name" value="GFO_IDH_MocA_C3"/>
    <property type="match status" value="1"/>
</dbReference>
<keyword evidence="4" id="KW-1185">Reference proteome</keyword>
<gene>
    <name evidence="3" type="ORF">Sru01_68210</name>
</gene>
<dbReference type="InterPro" id="IPR036291">
    <property type="entry name" value="NAD(P)-bd_dom_sf"/>
</dbReference>
<dbReference type="RefSeq" id="WP_203994712.1">
    <property type="nucleotide sequence ID" value="NZ_BOOU01000113.1"/>
</dbReference>
<dbReference type="Pfam" id="PF01408">
    <property type="entry name" value="GFO_IDH_MocA"/>
    <property type="match status" value="1"/>
</dbReference>
<dbReference type="GO" id="GO:0000166">
    <property type="term" value="F:nucleotide binding"/>
    <property type="evidence" value="ECO:0007669"/>
    <property type="project" value="InterPro"/>
</dbReference>
<dbReference type="PANTHER" id="PTHR43249">
    <property type="entry name" value="UDP-N-ACETYL-2-AMINO-2-DEOXY-D-GLUCURONATE OXIDASE"/>
    <property type="match status" value="1"/>
</dbReference>
<protein>
    <submittedName>
        <fullName evidence="3">Oxidoreductase</fullName>
    </submittedName>
</protein>
<evidence type="ECO:0000313" key="3">
    <source>
        <dbReference type="EMBL" id="GII81839.1"/>
    </source>
</evidence>
<accession>A0A919V3L1</accession>
<name>A0A919V3L1_9ACTN</name>
<organism evidence="3 4">
    <name type="scientific">Sphaerisporangium rufum</name>
    <dbReference type="NCBI Taxonomy" id="1381558"/>
    <lineage>
        <taxon>Bacteria</taxon>
        <taxon>Bacillati</taxon>
        <taxon>Actinomycetota</taxon>
        <taxon>Actinomycetes</taxon>
        <taxon>Streptosporangiales</taxon>
        <taxon>Streptosporangiaceae</taxon>
        <taxon>Sphaerisporangium</taxon>
    </lineage>
</organism>
<proteinExistence type="predicted"/>
<dbReference type="EMBL" id="BOOU01000113">
    <property type="protein sequence ID" value="GII81839.1"/>
    <property type="molecule type" value="Genomic_DNA"/>
</dbReference>